<evidence type="ECO:0000256" key="1">
    <source>
        <dbReference type="PIRSR" id="PIRSR600760-2"/>
    </source>
</evidence>
<feature type="binding site" evidence="1">
    <location>
        <position position="65"/>
    </location>
    <ligand>
        <name>Mg(2+)</name>
        <dbReference type="ChEBI" id="CHEBI:18420"/>
        <label>1</label>
        <note>catalytic</note>
    </ligand>
</feature>
<keyword evidence="1" id="KW-0460">Magnesium</keyword>
<dbReference type="Proteomes" id="UP000662873">
    <property type="component" value="Chromosome"/>
</dbReference>
<dbReference type="PANTHER" id="PTHR20854">
    <property type="entry name" value="INOSITOL MONOPHOSPHATASE"/>
    <property type="match status" value="1"/>
</dbReference>
<dbReference type="Gene3D" id="3.40.190.80">
    <property type="match status" value="1"/>
</dbReference>
<dbReference type="SUPFAM" id="SSF56655">
    <property type="entry name" value="Carbohydrate phosphatase"/>
    <property type="match status" value="1"/>
</dbReference>
<feature type="binding site" evidence="1">
    <location>
        <position position="83"/>
    </location>
    <ligand>
        <name>Mg(2+)</name>
        <dbReference type="ChEBI" id="CHEBI:18420"/>
        <label>1</label>
        <note>catalytic</note>
    </ligand>
</feature>
<dbReference type="PANTHER" id="PTHR20854:SF4">
    <property type="entry name" value="INOSITOL-1-MONOPHOSPHATASE-RELATED"/>
    <property type="match status" value="1"/>
</dbReference>
<feature type="binding site" evidence="1">
    <location>
        <position position="82"/>
    </location>
    <ligand>
        <name>Mg(2+)</name>
        <dbReference type="ChEBI" id="CHEBI:18420"/>
        <label>1</label>
        <note>catalytic</note>
    </ligand>
</feature>
<name>A0A809RRV7_9BACT</name>
<dbReference type="GO" id="GO:0007165">
    <property type="term" value="P:signal transduction"/>
    <property type="evidence" value="ECO:0007669"/>
    <property type="project" value="TreeGrafter"/>
</dbReference>
<dbReference type="Gene3D" id="3.30.540.10">
    <property type="entry name" value="Fructose-1,6-Bisphosphatase, subunit A, domain 1"/>
    <property type="match status" value="1"/>
</dbReference>
<gene>
    <name evidence="2" type="ORF">NPRO_00170</name>
</gene>
<evidence type="ECO:0000313" key="2">
    <source>
        <dbReference type="EMBL" id="BBO22422.1"/>
    </source>
</evidence>
<dbReference type="PRINTS" id="PR00377">
    <property type="entry name" value="IMPHPHTASES"/>
</dbReference>
<sequence>MTPRLAFALDAAHRAGRRTLAHFQTGAPIEYKQDGSPLTRADTEAEREIRDLISQEYPRDAVLGEEEGGRLEGGTGWVIDPIDGTKSFVCGVPLYATLLSFEESGEPLVAVCYLPALGEVVYAEKGAGAFWNGRPCRVSKVRSMEEATLSCGSHASMDAQGRAQGLAQLAQVCRATRTWTDAYGHALVVTGRIEAMIDPVVRPWDISSMRLIVEEAGGRCTDFRGGRPPGSEAISSNGLLHSLIIEAFAS</sequence>
<accession>A0A809RRV7</accession>
<dbReference type="GO" id="GO:0008934">
    <property type="term" value="F:inositol monophosphate 1-phosphatase activity"/>
    <property type="evidence" value="ECO:0007669"/>
    <property type="project" value="TreeGrafter"/>
</dbReference>
<keyword evidence="1" id="KW-0479">Metal-binding</keyword>
<dbReference type="InterPro" id="IPR000760">
    <property type="entry name" value="Inositol_monophosphatase-like"/>
</dbReference>
<protein>
    <submittedName>
        <fullName evidence="2">Histidinol phosphate phosphatase</fullName>
    </submittedName>
</protein>
<dbReference type="GO" id="GO:0006020">
    <property type="term" value="P:inositol metabolic process"/>
    <property type="evidence" value="ECO:0007669"/>
    <property type="project" value="TreeGrafter"/>
</dbReference>
<dbReference type="KEGG" id="npy:NPRO_00170"/>
<dbReference type="EMBL" id="AP021858">
    <property type="protein sequence ID" value="BBO22422.1"/>
    <property type="molecule type" value="Genomic_DNA"/>
</dbReference>
<comment type="cofactor">
    <cofactor evidence="1">
        <name>Mg(2+)</name>
        <dbReference type="ChEBI" id="CHEBI:18420"/>
    </cofactor>
</comment>
<feature type="binding site" evidence="1">
    <location>
        <position position="80"/>
    </location>
    <ligand>
        <name>Mg(2+)</name>
        <dbReference type="ChEBI" id="CHEBI:18420"/>
        <label>1</label>
        <note>catalytic</note>
    </ligand>
</feature>
<feature type="binding site" evidence="1">
    <location>
        <position position="205"/>
    </location>
    <ligand>
        <name>Mg(2+)</name>
        <dbReference type="ChEBI" id="CHEBI:18420"/>
        <label>1</label>
        <note>catalytic</note>
    </ligand>
</feature>
<proteinExistence type="predicted"/>
<dbReference type="AlphaFoldDB" id="A0A809RRV7"/>
<dbReference type="Pfam" id="PF00459">
    <property type="entry name" value="Inositol_P"/>
    <property type="match status" value="1"/>
</dbReference>
<reference evidence="2" key="1">
    <citation type="journal article" name="DNA Res.">
        <title>The physiological potential of anammox bacteria as revealed by their core genome structure.</title>
        <authorList>
            <person name="Okubo T."/>
            <person name="Toyoda A."/>
            <person name="Fukuhara K."/>
            <person name="Uchiyama I."/>
            <person name="Harigaya Y."/>
            <person name="Kuroiwa M."/>
            <person name="Suzuki T."/>
            <person name="Murakami Y."/>
            <person name="Suwa Y."/>
            <person name="Takami H."/>
        </authorList>
    </citation>
    <scope>NUCLEOTIDE SEQUENCE</scope>
    <source>
        <strain evidence="2">317325-2</strain>
    </source>
</reference>
<organism evidence="2 3">
    <name type="scientific">Candidatus Nitrosymbiomonas proteolyticus</name>
    <dbReference type="NCBI Taxonomy" id="2608984"/>
    <lineage>
        <taxon>Bacteria</taxon>
        <taxon>Bacillati</taxon>
        <taxon>Armatimonadota</taxon>
        <taxon>Armatimonadota incertae sedis</taxon>
        <taxon>Candidatus Nitrosymbiomonas</taxon>
    </lineage>
</organism>
<dbReference type="GO" id="GO:0046872">
    <property type="term" value="F:metal ion binding"/>
    <property type="evidence" value="ECO:0007669"/>
    <property type="project" value="UniProtKB-KW"/>
</dbReference>
<evidence type="ECO:0000313" key="3">
    <source>
        <dbReference type="Proteomes" id="UP000662873"/>
    </source>
</evidence>